<dbReference type="InterPro" id="IPR003439">
    <property type="entry name" value="ABC_transporter-like_ATP-bd"/>
</dbReference>
<keyword evidence="5" id="KW-0547">Nucleotide-binding</keyword>
<keyword evidence="10" id="KW-0067">ATP-binding</keyword>
<dbReference type="Pfam" id="PF00005">
    <property type="entry name" value="ABC_tran"/>
    <property type="match status" value="1"/>
</dbReference>
<gene>
    <name evidence="18" type="ORF">A2209_03670</name>
</gene>
<dbReference type="NCBIfam" id="TIGR00630">
    <property type="entry name" value="uvra"/>
    <property type="match status" value="1"/>
</dbReference>
<proteinExistence type="inferred from homology"/>
<evidence type="ECO:0000256" key="13">
    <source>
        <dbReference type="ARBA" id="ARBA00023204"/>
    </source>
</evidence>
<dbReference type="InterPro" id="IPR041102">
    <property type="entry name" value="UvrA_inter"/>
</dbReference>
<keyword evidence="11" id="KW-0267">Excision nuclease</keyword>
<dbReference type="Gene3D" id="1.20.1580.10">
    <property type="entry name" value="ABC transporter ATPase like domain"/>
    <property type="match status" value="2"/>
</dbReference>
<evidence type="ECO:0000256" key="6">
    <source>
        <dbReference type="ARBA" id="ARBA00022763"/>
    </source>
</evidence>
<dbReference type="NCBIfam" id="NF001503">
    <property type="entry name" value="PRK00349.1"/>
    <property type="match status" value="1"/>
</dbReference>
<evidence type="ECO:0000256" key="14">
    <source>
        <dbReference type="ARBA" id="ARBA00038000"/>
    </source>
</evidence>
<evidence type="ECO:0000256" key="12">
    <source>
        <dbReference type="ARBA" id="ARBA00023125"/>
    </source>
</evidence>
<dbReference type="Proteomes" id="UP000178450">
    <property type="component" value="Unassembled WGS sequence"/>
</dbReference>
<keyword evidence="6" id="KW-0227">DNA damage</keyword>
<protein>
    <recommendedName>
        <fullName evidence="15">UvrABC system protein A</fullName>
    </recommendedName>
    <alternativeName>
        <fullName evidence="16">Excinuclease ABC subunit A</fullName>
    </alternativeName>
</protein>
<evidence type="ECO:0000256" key="16">
    <source>
        <dbReference type="ARBA" id="ARBA00042156"/>
    </source>
</evidence>
<dbReference type="GO" id="GO:0005524">
    <property type="term" value="F:ATP binding"/>
    <property type="evidence" value="ECO:0007669"/>
    <property type="project" value="UniProtKB-KW"/>
</dbReference>
<evidence type="ECO:0000256" key="5">
    <source>
        <dbReference type="ARBA" id="ARBA00022741"/>
    </source>
</evidence>
<dbReference type="GO" id="GO:0004518">
    <property type="term" value="F:nuclease activity"/>
    <property type="evidence" value="ECO:0007669"/>
    <property type="project" value="UniProtKB-KW"/>
</dbReference>
<dbReference type="Gene3D" id="3.40.50.300">
    <property type="entry name" value="P-loop containing nucleotide triphosphate hydrolases"/>
    <property type="match status" value="2"/>
</dbReference>
<dbReference type="AlphaFoldDB" id="A0A1F7KA09"/>
<dbReference type="GO" id="GO:0009380">
    <property type="term" value="C:excinuclease repair complex"/>
    <property type="evidence" value="ECO:0007669"/>
    <property type="project" value="InterPro"/>
</dbReference>
<dbReference type="Pfam" id="PF17760">
    <property type="entry name" value="UvrA_inter"/>
    <property type="match status" value="1"/>
</dbReference>
<keyword evidence="2" id="KW-0963">Cytoplasm</keyword>
<dbReference type="Gene3D" id="1.10.8.280">
    <property type="entry name" value="ABC transporter ATPase domain-like"/>
    <property type="match status" value="1"/>
</dbReference>
<organism evidence="18 19">
    <name type="scientific">Candidatus Roizmanbacteria bacterium RIFOXYA1_FULL_41_12</name>
    <dbReference type="NCBI Taxonomy" id="1802082"/>
    <lineage>
        <taxon>Bacteria</taxon>
        <taxon>Candidatus Roizmaniibacteriota</taxon>
    </lineage>
</organism>
<name>A0A1F7KA09_9BACT</name>
<evidence type="ECO:0000259" key="17">
    <source>
        <dbReference type="PROSITE" id="PS50893"/>
    </source>
</evidence>
<feature type="non-terminal residue" evidence="18">
    <location>
        <position position="1"/>
    </location>
</feature>
<dbReference type="InterPro" id="IPR013815">
    <property type="entry name" value="ATP_grasp_subdomain_1"/>
</dbReference>
<evidence type="ECO:0000256" key="3">
    <source>
        <dbReference type="ARBA" id="ARBA00022723"/>
    </source>
</evidence>
<feature type="domain" description="ABC transporter" evidence="17">
    <location>
        <begin position="321"/>
        <end position="590"/>
    </location>
</feature>
<dbReference type="Pfam" id="PF17755">
    <property type="entry name" value="UvrA_DNA-bind"/>
    <property type="match status" value="1"/>
</dbReference>
<evidence type="ECO:0000256" key="4">
    <source>
        <dbReference type="ARBA" id="ARBA00022737"/>
    </source>
</evidence>
<dbReference type="GO" id="GO:0008270">
    <property type="term" value="F:zinc ion binding"/>
    <property type="evidence" value="ECO:0007669"/>
    <property type="project" value="UniProtKB-KW"/>
</dbReference>
<evidence type="ECO:0000256" key="15">
    <source>
        <dbReference type="ARBA" id="ARBA00039316"/>
    </source>
</evidence>
<dbReference type="EMBL" id="MGBG01000018">
    <property type="protein sequence ID" value="OGK64660.1"/>
    <property type="molecule type" value="Genomic_DNA"/>
</dbReference>
<keyword evidence="12" id="KW-0238">DNA-binding</keyword>
<keyword evidence="7" id="KW-0228">DNA excision</keyword>
<evidence type="ECO:0000256" key="9">
    <source>
        <dbReference type="ARBA" id="ARBA00022833"/>
    </source>
</evidence>
<evidence type="ECO:0000256" key="1">
    <source>
        <dbReference type="ARBA" id="ARBA00004496"/>
    </source>
</evidence>
<dbReference type="InterPro" id="IPR027417">
    <property type="entry name" value="P-loop_NTPase"/>
</dbReference>
<sequence>SGKSSLAFDTIYAEGQRRYVESLSSYARQFLGVMEKPDVDLIEGLSPSISIDQKSASSNPRSTVGTVTEIYDYLRLLFARVGVAHCPSCGRQVHKLSSEEIAKQLFAKIQTSLENDKQAPIRIMIMSPVVRARKGEFKELFDNLLAKGYERARIDGYYHHLDEDLFILKNNKHSIDLIVDRLTIDYQYFKKEKAQADIFSRLFKAVEQSTLLSEGLVIGALVKDAGFTFPDSPKEIEETLYSQRLSCPHCNLAIVEIEPRLFSFNSPLGACPRCKGLGVVLKVDQDKLVNKSLSIAEGAIFPFQKLFFQDTWFARLFRTMLEKYQINAQQPLNKLTKSQETVLFTGAKEVFSVRGRNREGELTTIYEKWQGLIAEIETKYYEADSDYSRVELAKYMHEQLCPECRGARLKPEALAVTLNQQNIDWFTRLSIGEALAFLKQLPEKLTVREQQIASSILKELIVRLQFLLNVGLDYLTLYRKANTLSGGEAQRIRLASQIGTGLTGITYVLDEPSIGLHARDIGRLLTALIKMRDLENTVIVVEHDWETIKQADWLVDFGPLAGKQGGKIVFSGPQEKIVDVKESLTGQYLTKSKIIPTVRNQAVPDRFLTFKGCTQNNLKNIDVKIPLGRMVGITGVSGGGKSSLLLDTIYTVTESQLNPYYQGKIGKLANFSGLDQIQRVVLVDQSPIGRTPRSNPATYTGCFTYIREVFSETLAAKSLGYKPGRFSFNVHGGRCENCQGAGVIKVEMQFLSDVYVKCDVCHGKRYNSETLSVTYKNKTIDEVLKMTVDEASDFFSHHWKIQRVLKTMQEVGLGYIGLGQSATTLSGGEAQRVKLAKELYTNLRYHSLYLLDEPTTGLHMEDIKKLLKVLRDLVIQGNTVVLIEHNFEVIKNCDYLIDLGPEGGDKGGQLIFQGPTDQIAKIKPSYTGIFLNQYLNEK</sequence>
<dbReference type="PANTHER" id="PTHR43152">
    <property type="entry name" value="UVRABC SYSTEM PROTEIN A"/>
    <property type="match status" value="1"/>
</dbReference>
<dbReference type="GO" id="GO:0005737">
    <property type="term" value="C:cytoplasm"/>
    <property type="evidence" value="ECO:0007669"/>
    <property type="project" value="UniProtKB-SubCell"/>
</dbReference>
<dbReference type="GO" id="GO:0003677">
    <property type="term" value="F:DNA binding"/>
    <property type="evidence" value="ECO:0007669"/>
    <property type="project" value="UniProtKB-KW"/>
</dbReference>
<dbReference type="InterPro" id="IPR041552">
    <property type="entry name" value="UvrA_DNA-bd"/>
</dbReference>
<dbReference type="GO" id="GO:0016887">
    <property type="term" value="F:ATP hydrolysis activity"/>
    <property type="evidence" value="ECO:0007669"/>
    <property type="project" value="InterPro"/>
</dbReference>
<evidence type="ECO:0000313" key="18">
    <source>
        <dbReference type="EMBL" id="OGK64660.1"/>
    </source>
</evidence>
<keyword evidence="4" id="KW-0677">Repeat</keyword>
<dbReference type="InterPro" id="IPR004602">
    <property type="entry name" value="UvrA"/>
</dbReference>
<dbReference type="PANTHER" id="PTHR43152:SF3">
    <property type="entry name" value="UVRABC SYSTEM PROTEIN A"/>
    <property type="match status" value="1"/>
</dbReference>
<evidence type="ECO:0000256" key="7">
    <source>
        <dbReference type="ARBA" id="ARBA00022769"/>
    </source>
</evidence>
<feature type="domain" description="ABC transporter" evidence="17">
    <location>
        <begin position="598"/>
        <end position="932"/>
    </location>
</feature>
<comment type="subcellular location">
    <subcellularLocation>
        <location evidence="1">Cytoplasm</location>
    </subcellularLocation>
</comment>
<dbReference type="InterPro" id="IPR017871">
    <property type="entry name" value="ABC_transporter-like_CS"/>
</dbReference>
<evidence type="ECO:0000256" key="8">
    <source>
        <dbReference type="ARBA" id="ARBA00022771"/>
    </source>
</evidence>
<dbReference type="PROSITE" id="PS50893">
    <property type="entry name" value="ABC_TRANSPORTER_2"/>
    <property type="match status" value="2"/>
</dbReference>
<accession>A0A1F7KA09</accession>
<dbReference type="PROSITE" id="PS00211">
    <property type="entry name" value="ABC_TRANSPORTER_1"/>
    <property type="match status" value="2"/>
</dbReference>
<dbReference type="GO" id="GO:0006289">
    <property type="term" value="P:nucleotide-excision repair"/>
    <property type="evidence" value="ECO:0007669"/>
    <property type="project" value="InterPro"/>
</dbReference>
<evidence type="ECO:0000256" key="11">
    <source>
        <dbReference type="ARBA" id="ARBA00022881"/>
    </source>
</evidence>
<dbReference type="Gene3D" id="3.30.1490.20">
    <property type="entry name" value="ATP-grasp fold, A domain"/>
    <property type="match status" value="1"/>
</dbReference>
<keyword evidence="13" id="KW-0234">DNA repair</keyword>
<reference evidence="18 19" key="1">
    <citation type="journal article" date="2016" name="Nat. Commun.">
        <title>Thousands of microbial genomes shed light on interconnected biogeochemical processes in an aquifer system.</title>
        <authorList>
            <person name="Anantharaman K."/>
            <person name="Brown C.T."/>
            <person name="Hug L.A."/>
            <person name="Sharon I."/>
            <person name="Castelle C.J."/>
            <person name="Probst A.J."/>
            <person name="Thomas B.C."/>
            <person name="Singh A."/>
            <person name="Wilkins M.J."/>
            <person name="Karaoz U."/>
            <person name="Brodie E.L."/>
            <person name="Williams K.H."/>
            <person name="Hubbard S.S."/>
            <person name="Banfield J.F."/>
        </authorList>
    </citation>
    <scope>NUCLEOTIDE SEQUENCE [LARGE SCALE GENOMIC DNA]</scope>
</reference>
<dbReference type="FunFam" id="1.20.1580.10:FF:000002">
    <property type="entry name" value="UvrABC system protein A"/>
    <property type="match status" value="1"/>
</dbReference>
<evidence type="ECO:0000256" key="10">
    <source>
        <dbReference type="ARBA" id="ARBA00022840"/>
    </source>
</evidence>
<comment type="similarity">
    <text evidence="14">Belongs to the ABC transporter superfamily. UvrA family.</text>
</comment>
<dbReference type="CDD" id="cd03271">
    <property type="entry name" value="ABC_UvrA_II"/>
    <property type="match status" value="1"/>
</dbReference>
<comment type="caution">
    <text evidence="18">The sequence shown here is derived from an EMBL/GenBank/DDBJ whole genome shotgun (WGS) entry which is preliminary data.</text>
</comment>
<evidence type="ECO:0000256" key="2">
    <source>
        <dbReference type="ARBA" id="ARBA00022490"/>
    </source>
</evidence>
<keyword evidence="8" id="KW-0863">Zinc-finger</keyword>
<evidence type="ECO:0000313" key="19">
    <source>
        <dbReference type="Proteomes" id="UP000178450"/>
    </source>
</evidence>
<keyword evidence="9" id="KW-0862">Zinc</keyword>
<keyword evidence="3" id="KW-0479">Metal-binding</keyword>
<dbReference type="SUPFAM" id="SSF52540">
    <property type="entry name" value="P-loop containing nucleoside triphosphate hydrolases"/>
    <property type="match status" value="2"/>
</dbReference>